<keyword evidence="2" id="KW-1185">Reference proteome</keyword>
<reference evidence="1 2" key="1">
    <citation type="submission" date="2019-02" db="EMBL/GenBank/DDBJ databases">
        <title>Deep-cultivation of Planctomycetes and their phenomic and genomic characterization uncovers novel biology.</title>
        <authorList>
            <person name="Wiegand S."/>
            <person name="Jogler M."/>
            <person name="Boedeker C."/>
            <person name="Pinto D."/>
            <person name="Vollmers J."/>
            <person name="Rivas-Marin E."/>
            <person name="Kohn T."/>
            <person name="Peeters S.H."/>
            <person name="Heuer A."/>
            <person name="Rast P."/>
            <person name="Oberbeckmann S."/>
            <person name="Bunk B."/>
            <person name="Jeske O."/>
            <person name="Meyerdierks A."/>
            <person name="Storesund J.E."/>
            <person name="Kallscheuer N."/>
            <person name="Luecker S."/>
            <person name="Lage O.M."/>
            <person name="Pohl T."/>
            <person name="Merkel B.J."/>
            <person name="Hornburger P."/>
            <person name="Mueller R.-W."/>
            <person name="Bruemmer F."/>
            <person name="Labrenz M."/>
            <person name="Spormann A.M."/>
            <person name="Op den Camp H."/>
            <person name="Overmann J."/>
            <person name="Amann R."/>
            <person name="Jetten M.S.M."/>
            <person name="Mascher T."/>
            <person name="Medema M.H."/>
            <person name="Devos D.P."/>
            <person name="Kaster A.-K."/>
            <person name="Ovreas L."/>
            <person name="Rohde M."/>
            <person name="Galperin M.Y."/>
            <person name="Jogler C."/>
        </authorList>
    </citation>
    <scope>NUCLEOTIDE SEQUENCE [LARGE SCALE GENOMIC DNA]</scope>
    <source>
        <strain evidence="1 2">Pla133</strain>
    </source>
</reference>
<dbReference type="AlphaFoldDB" id="A0A518BL29"/>
<name>A0A518BL29_9BACT</name>
<dbReference type="RefSeq" id="WP_145066045.1">
    <property type="nucleotide sequence ID" value="NZ_CP036287.1"/>
</dbReference>
<protein>
    <submittedName>
        <fullName evidence="1">Uncharacterized protein</fullName>
    </submittedName>
</protein>
<accession>A0A518BL29</accession>
<evidence type="ECO:0000313" key="2">
    <source>
        <dbReference type="Proteomes" id="UP000316921"/>
    </source>
</evidence>
<dbReference type="KEGG" id="pbap:Pla133_27670"/>
<gene>
    <name evidence="1" type="ORF">Pla133_27670</name>
</gene>
<proteinExistence type="predicted"/>
<dbReference type="EMBL" id="CP036287">
    <property type="protein sequence ID" value="QDU67679.1"/>
    <property type="molecule type" value="Genomic_DNA"/>
</dbReference>
<organism evidence="1 2">
    <name type="scientific">Engelhardtia mirabilis</name>
    <dbReference type="NCBI Taxonomy" id="2528011"/>
    <lineage>
        <taxon>Bacteria</taxon>
        <taxon>Pseudomonadati</taxon>
        <taxon>Planctomycetota</taxon>
        <taxon>Planctomycetia</taxon>
        <taxon>Planctomycetia incertae sedis</taxon>
        <taxon>Engelhardtia</taxon>
    </lineage>
</organism>
<evidence type="ECO:0000313" key="1">
    <source>
        <dbReference type="EMBL" id="QDU67679.1"/>
    </source>
</evidence>
<dbReference type="Proteomes" id="UP000316921">
    <property type="component" value="Chromosome"/>
</dbReference>
<sequence length="113" mass="12638">MTQLGLFAPLVHPDTDKGATIEERFRAFDAANPSLRAELLRRARALRDRGVTRFGVKAIWEAIRYDASVSVYGAGTYRLNNSFTALYGRLLVELDPSLEGVIETRRRRGEVAA</sequence>